<evidence type="ECO:0000313" key="1">
    <source>
        <dbReference type="EMBL" id="QDU18374.1"/>
    </source>
</evidence>
<protein>
    <recommendedName>
        <fullName evidence="3">DUF4365 domain-containing protein</fullName>
    </recommendedName>
</protein>
<accession>A0A517XLJ4</accession>
<sequence length="156" mass="17763">MGTEDTGSRGEAECHILLSELCGRRDPLFRPQFLGDKHPALDFLVILLDRPEFYFFVQVKATRLGYTKNPRRLRVSLEQAEVDQLVACPAPTYLVGVDAAARGVGYLLSVNEPRRRVASLTTKFPIDSTLLLDLQDEVVAFWTTQHTRLRNSRFRE</sequence>
<dbReference type="Proteomes" id="UP000319576">
    <property type="component" value="Chromosome"/>
</dbReference>
<dbReference type="EMBL" id="CP036273">
    <property type="protein sequence ID" value="QDU18374.1"/>
    <property type="molecule type" value="Genomic_DNA"/>
</dbReference>
<gene>
    <name evidence="1" type="ORF">ETAA1_02600</name>
</gene>
<dbReference type="AlphaFoldDB" id="A0A517XLJ4"/>
<dbReference type="KEGG" id="uli:ETAA1_02600"/>
<keyword evidence="2" id="KW-1185">Reference proteome</keyword>
<dbReference type="OrthoDB" id="275278at2"/>
<proteinExistence type="predicted"/>
<evidence type="ECO:0008006" key="3">
    <source>
        <dbReference type="Google" id="ProtNLM"/>
    </source>
</evidence>
<name>A0A517XLJ4_9BACT</name>
<dbReference type="RefSeq" id="WP_145233613.1">
    <property type="nucleotide sequence ID" value="NZ_CP036273.1"/>
</dbReference>
<organism evidence="1 2">
    <name type="scientific">Urbifossiella limnaea</name>
    <dbReference type="NCBI Taxonomy" id="2528023"/>
    <lineage>
        <taxon>Bacteria</taxon>
        <taxon>Pseudomonadati</taxon>
        <taxon>Planctomycetota</taxon>
        <taxon>Planctomycetia</taxon>
        <taxon>Gemmatales</taxon>
        <taxon>Gemmataceae</taxon>
        <taxon>Urbifossiella</taxon>
    </lineage>
</organism>
<reference evidence="1 2" key="1">
    <citation type="submission" date="2019-02" db="EMBL/GenBank/DDBJ databases">
        <title>Deep-cultivation of Planctomycetes and their phenomic and genomic characterization uncovers novel biology.</title>
        <authorList>
            <person name="Wiegand S."/>
            <person name="Jogler M."/>
            <person name="Boedeker C."/>
            <person name="Pinto D."/>
            <person name="Vollmers J."/>
            <person name="Rivas-Marin E."/>
            <person name="Kohn T."/>
            <person name="Peeters S.H."/>
            <person name="Heuer A."/>
            <person name="Rast P."/>
            <person name="Oberbeckmann S."/>
            <person name="Bunk B."/>
            <person name="Jeske O."/>
            <person name="Meyerdierks A."/>
            <person name="Storesund J.E."/>
            <person name="Kallscheuer N."/>
            <person name="Luecker S."/>
            <person name="Lage O.M."/>
            <person name="Pohl T."/>
            <person name="Merkel B.J."/>
            <person name="Hornburger P."/>
            <person name="Mueller R.-W."/>
            <person name="Bruemmer F."/>
            <person name="Labrenz M."/>
            <person name="Spormann A.M."/>
            <person name="Op den Camp H."/>
            <person name="Overmann J."/>
            <person name="Amann R."/>
            <person name="Jetten M.S.M."/>
            <person name="Mascher T."/>
            <person name="Medema M.H."/>
            <person name="Devos D.P."/>
            <person name="Kaster A.-K."/>
            <person name="Ovreas L."/>
            <person name="Rohde M."/>
            <person name="Galperin M.Y."/>
            <person name="Jogler C."/>
        </authorList>
    </citation>
    <scope>NUCLEOTIDE SEQUENCE [LARGE SCALE GENOMIC DNA]</scope>
    <source>
        <strain evidence="1 2">ETA_A1</strain>
    </source>
</reference>
<evidence type="ECO:0000313" key="2">
    <source>
        <dbReference type="Proteomes" id="UP000319576"/>
    </source>
</evidence>